<keyword evidence="2" id="KW-1185">Reference proteome</keyword>
<gene>
    <name evidence="1" type="ORF">M9H77_02554</name>
</gene>
<accession>A0ACC0C909</accession>
<protein>
    <submittedName>
        <fullName evidence="1">Uncharacterized protein</fullName>
    </submittedName>
</protein>
<organism evidence="1 2">
    <name type="scientific">Catharanthus roseus</name>
    <name type="common">Madagascar periwinkle</name>
    <name type="synonym">Vinca rosea</name>
    <dbReference type="NCBI Taxonomy" id="4058"/>
    <lineage>
        <taxon>Eukaryota</taxon>
        <taxon>Viridiplantae</taxon>
        <taxon>Streptophyta</taxon>
        <taxon>Embryophyta</taxon>
        <taxon>Tracheophyta</taxon>
        <taxon>Spermatophyta</taxon>
        <taxon>Magnoliopsida</taxon>
        <taxon>eudicotyledons</taxon>
        <taxon>Gunneridae</taxon>
        <taxon>Pentapetalae</taxon>
        <taxon>asterids</taxon>
        <taxon>lamiids</taxon>
        <taxon>Gentianales</taxon>
        <taxon>Apocynaceae</taxon>
        <taxon>Rauvolfioideae</taxon>
        <taxon>Vinceae</taxon>
        <taxon>Catharanthinae</taxon>
        <taxon>Catharanthus</taxon>
    </lineage>
</organism>
<evidence type="ECO:0000313" key="2">
    <source>
        <dbReference type="Proteomes" id="UP001060085"/>
    </source>
</evidence>
<dbReference type="EMBL" id="CM044701">
    <property type="protein sequence ID" value="KAI5681327.1"/>
    <property type="molecule type" value="Genomic_DNA"/>
</dbReference>
<name>A0ACC0C909_CATRO</name>
<comment type="caution">
    <text evidence="1">The sequence shown here is derived from an EMBL/GenBank/DDBJ whole genome shotgun (WGS) entry which is preliminary data.</text>
</comment>
<evidence type="ECO:0000313" key="1">
    <source>
        <dbReference type="EMBL" id="KAI5681327.1"/>
    </source>
</evidence>
<proteinExistence type="predicted"/>
<sequence length="116" mass="13147">MKEEQVKEKQDKIEKSEETKEDTSLMIFVLQKIKFRASRKVTTNLAQFHDFSTNIGHKLSKQWTAIDQATDLVGTLMSLASTTKTHDPRSMHTLCRPTSAPIIKCLDTSLSILHGM</sequence>
<dbReference type="Proteomes" id="UP001060085">
    <property type="component" value="Linkage Group LG01"/>
</dbReference>
<reference evidence="2" key="1">
    <citation type="journal article" date="2023" name="Nat. Plants">
        <title>Single-cell RNA sequencing provides a high-resolution roadmap for understanding the multicellular compartmentation of specialized metabolism.</title>
        <authorList>
            <person name="Sun S."/>
            <person name="Shen X."/>
            <person name="Li Y."/>
            <person name="Li Y."/>
            <person name="Wang S."/>
            <person name="Li R."/>
            <person name="Zhang H."/>
            <person name="Shen G."/>
            <person name="Guo B."/>
            <person name="Wei J."/>
            <person name="Xu J."/>
            <person name="St-Pierre B."/>
            <person name="Chen S."/>
            <person name="Sun C."/>
        </authorList>
    </citation>
    <scope>NUCLEOTIDE SEQUENCE [LARGE SCALE GENOMIC DNA]</scope>
</reference>